<protein>
    <recommendedName>
        <fullName evidence="2">Phytanoyl-CoA dioxygenase</fullName>
    </recommendedName>
</protein>
<proteinExistence type="predicted"/>
<accession>A0A382VH08</accession>
<dbReference type="EMBL" id="UINC01151522">
    <property type="protein sequence ID" value="SVD45181.1"/>
    <property type="molecule type" value="Genomic_DNA"/>
</dbReference>
<reference evidence="1" key="1">
    <citation type="submission" date="2018-05" db="EMBL/GenBank/DDBJ databases">
        <authorList>
            <person name="Lanie J.A."/>
            <person name="Ng W.-L."/>
            <person name="Kazmierczak K.M."/>
            <person name="Andrzejewski T.M."/>
            <person name="Davidsen T.M."/>
            <person name="Wayne K.J."/>
            <person name="Tettelin H."/>
            <person name="Glass J.I."/>
            <person name="Rusch D."/>
            <person name="Podicherti R."/>
            <person name="Tsui H.-C.T."/>
            <person name="Winkler M.E."/>
        </authorList>
    </citation>
    <scope>NUCLEOTIDE SEQUENCE</scope>
</reference>
<feature type="non-terminal residue" evidence="1">
    <location>
        <position position="159"/>
    </location>
</feature>
<sequence>MRKEVHLLSDKAMQRFIQNGYVTVKPDFPASFHQRIYQKTEEMFEKVGNPGNNLLPRIPELRKVFGHPAVRGALTSILGEDYYLHPHRHCHENPPDSGEQGMHKDSLHNSRFAIDENHRHHRTRWAMAFYYPQNTPIELGPTGIWPRSQYFNTKPPFGK</sequence>
<dbReference type="SUPFAM" id="SSF51197">
    <property type="entry name" value="Clavaminate synthase-like"/>
    <property type="match status" value="1"/>
</dbReference>
<dbReference type="AlphaFoldDB" id="A0A382VH08"/>
<name>A0A382VH08_9ZZZZ</name>
<gene>
    <name evidence="1" type="ORF">METZ01_LOCUS398035</name>
</gene>
<evidence type="ECO:0000313" key="1">
    <source>
        <dbReference type="EMBL" id="SVD45181.1"/>
    </source>
</evidence>
<dbReference type="Gene3D" id="2.60.120.620">
    <property type="entry name" value="q2cbj1_9rhob like domain"/>
    <property type="match status" value="1"/>
</dbReference>
<evidence type="ECO:0008006" key="2">
    <source>
        <dbReference type="Google" id="ProtNLM"/>
    </source>
</evidence>
<organism evidence="1">
    <name type="scientific">marine metagenome</name>
    <dbReference type="NCBI Taxonomy" id="408172"/>
    <lineage>
        <taxon>unclassified sequences</taxon>
        <taxon>metagenomes</taxon>
        <taxon>ecological metagenomes</taxon>
    </lineage>
</organism>